<dbReference type="EMBL" id="CCKQ01003415">
    <property type="protein sequence ID" value="CDW74532.1"/>
    <property type="molecule type" value="Genomic_DNA"/>
</dbReference>
<feature type="coiled-coil region" evidence="1">
    <location>
        <begin position="27"/>
        <end position="163"/>
    </location>
</feature>
<accession>A0A077ZY34</accession>
<keyword evidence="4" id="KW-1185">Reference proteome</keyword>
<feature type="region of interest" description="Disordered" evidence="2">
    <location>
        <begin position="351"/>
        <end position="385"/>
    </location>
</feature>
<proteinExistence type="predicted"/>
<name>A0A077ZY34_STYLE</name>
<dbReference type="OMA" id="IWRRETI"/>
<feature type="compositionally biased region" description="Basic and acidic residues" evidence="2">
    <location>
        <begin position="351"/>
        <end position="365"/>
    </location>
</feature>
<feature type="region of interest" description="Disordered" evidence="2">
    <location>
        <begin position="1"/>
        <end position="20"/>
    </location>
</feature>
<dbReference type="InParanoid" id="A0A077ZY34"/>
<protein>
    <submittedName>
        <fullName evidence="3">Uncharacterized protein</fullName>
    </submittedName>
</protein>
<organism evidence="3 4">
    <name type="scientific">Stylonychia lemnae</name>
    <name type="common">Ciliate</name>
    <dbReference type="NCBI Taxonomy" id="5949"/>
    <lineage>
        <taxon>Eukaryota</taxon>
        <taxon>Sar</taxon>
        <taxon>Alveolata</taxon>
        <taxon>Ciliophora</taxon>
        <taxon>Intramacronucleata</taxon>
        <taxon>Spirotrichea</taxon>
        <taxon>Stichotrichia</taxon>
        <taxon>Sporadotrichida</taxon>
        <taxon>Oxytrichidae</taxon>
        <taxon>Stylonychinae</taxon>
        <taxon>Stylonychia</taxon>
    </lineage>
</organism>
<dbReference type="Proteomes" id="UP000039865">
    <property type="component" value="Unassembled WGS sequence"/>
</dbReference>
<gene>
    <name evidence="3" type="primary">Contig18810.g19951</name>
    <name evidence="3" type="ORF">STYLEM_3512</name>
</gene>
<dbReference type="AlphaFoldDB" id="A0A077ZY34"/>
<evidence type="ECO:0000256" key="2">
    <source>
        <dbReference type="SAM" id="MobiDB-lite"/>
    </source>
</evidence>
<sequence length="402" mass="48815">MLQEKDEQWKSKKDQIKEKDQMRQKILDEFQQKSDILQQKELKLTEKQSRVKDLEKQLRIKLHEYSERQKELNQIMIDYNNERDEFDLFIIEAKNEKDDRQKEIDKIKEQIAKETKKQKDFLGRNQNAEHRMKEQEEAMTKLTEDLELKNKKMQREKQWQREKVQEIEIWRRETIKEEEDIQQMRLQIARRRETIQKKEINIIDWAKRNLVEKNKYDGEKGALDAQKENLEREDLELTEKLRRLKRREFDELAKKAKIIEGQKDLLKSLKSEEAQLNKKCTQLELEIQSMDVMIKNHMDIKENLDLKMLGLELSEEMWKKKCDEQRRILAIEKQKLDDYEQKLKQRDLNLKQQNRELSEQRKLNKDNGFSSIKRSRSKGVASSTNSLRLRSNNIMNSSKEII</sequence>
<evidence type="ECO:0000256" key="1">
    <source>
        <dbReference type="SAM" id="Coils"/>
    </source>
</evidence>
<reference evidence="3 4" key="1">
    <citation type="submission" date="2014-06" db="EMBL/GenBank/DDBJ databases">
        <authorList>
            <person name="Swart Estienne"/>
        </authorList>
    </citation>
    <scope>NUCLEOTIDE SEQUENCE [LARGE SCALE GENOMIC DNA]</scope>
    <source>
        <strain evidence="3 4">130c</strain>
    </source>
</reference>
<feature type="coiled-coil region" evidence="1">
    <location>
        <begin position="213"/>
        <end position="286"/>
    </location>
</feature>
<evidence type="ECO:0000313" key="3">
    <source>
        <dbReference type="EMBL" id="CDW74532.1"/>
    </source>
</evidence>
<keyword evidence="1" id="KW-0175">Coiled coil</keyword>
<evidence type="ECO:0000313" key="4">
    <source>
        <dbReference type="Proteomes" id="UP000039865"/>
    </source>
</evidence>